<evidence type="ECO:0000259" key="2">
    <source>
        <dbReference type="PROSITE" id="PS50222"/>
    </source>
</evidence>
<gene>
    <name evidence="3" type="ORF">GCM10010249_29670</name>
</gene>
<dbReference type="InterPro" id="IPR011992">
    <property type="entry name" value="EF-hand-dom_pair"/>
</dbReference>
<dbReference type="AlphaFoldDB" id="A0A918B019"/>
<dbReference type="CDD" id="cd00051">
    <property type="entry name" value="EFh"/>
    <property type="match status" value="1"/>
</dbReference>
<organism evidence="3 4">
    <name type="scientific">Streptomyces roseolilacinus</name>
    <dbReference type="NCBI Taxonomy" id="66904"/>
    <lineage>
        <taxon>Bacteria</taxon>
        <taxon>Bacillati</taxon>
        <taxon>Actinomycetota</taxon>
        <taxon>Actinomycetes</taxon>
        <taxon>Kitasatosporales</taxon>
        <taxon>Streptomycetaceae</taxon>
        <taxon>Streptomyces</taxon>
    </lineage>
</organism>
<reference evidence="3" key="2">
    <citation type="submission" date="2020-09" db="EMBL/GenBank/DDBJ databases">
        <authorList>
            <person name="Sun Q."/>
            <person name="Ohkuma M."/>
        </authorList>
    </citation>
    <scope>NUCLEOTIDE SEQUENCE</scope>
    <source>
        <strain evidence="3">JCM 4335</strain>
    </source>
</reference>
<evidence type="ECO:0000313" key="4">
    <source>
        <dbReference type="Proteomes" id="UP000654123"/>
    </source>
</evidence>
<dbReference type="InterPro" id="IPR018247">
    <property type="entry name" value="EF_Hand_1_Ca_BS"/>
</dbReference>
<feature type="compositionally biased region" description="Low complexity" evidence="1">
    <location>
        <begin position="57"/>
        <end position="66"/>
    </location>
</feature>
<evidence type="ECO:0000313" key="3">
    <source>
        <dbReference type="EMBL" id="GGQ09232.1"/>
    </source>
</evidence>
<dbReference type="EMBL" id="BMSV01000005">
    <property type="protein sequence ID" value="GGQ09232.1"/>
    <property type="molecule type" value="Genomic_DNA"/>
</dbReference>
<sequence>MQHSVSSLSPGGTRRTRRQAPRATSYGRERRVPDRAVPPRRARTARRARRRARRRGTSAGRHASSRTGGWAGPPTDEGDETDVSSDKARKLFEALDLDNDGTLTREEVITALRTKGPTLAAAGDLPFWGLGGTEDSSALFDSADQNGDAVLTLEEFAAVVDRRFGWR</sequence>
<feature type="compositionally biased region" description="Basic residues" evidence="1">
    <location>
        <begin position="38"/>
        <end position="56"/>
    </location>
</feature>
<protein>
    <recommendedName>
        <fullName evidence="2">EF-hand domain-containing protein</fullName>
    </recommendedName>
</protein>
<dbReference type="Proteomes" id="UP000654123">
    <property type="component" value="Unassembled WGS sequence"/>
</dbReference>
<name>A0A918B019_9ACTN</name>
<comment type="caution">
    <text evidence="3">The sequence shown here is derived from an EMBL/GenBank/DDBJ whole genome shotgun (WGS) entry which is preliminary data.</text>
</comment>
<dbReference type="SMART" id="SM00054">
    <property type="entry name" value="EFh"/>
    <property type="match status" value="2"/>
</dbReference>
<reference evidence="3" key="1">
    <citation type="journal article" date="2014" name="Int. J. Syst. Evol. Microbiol.">
        <title>Complete genome sequence of Corynebacterium casei LMG S-19264T (=DSM 44701T), isolated from a smear-ripened cheese.</title>
        <authorList>
            <consortium name="US DOE Joint Genome Institute (JGI-PGF)"/>
            <person name="Walter F."/>
            <person name="Albersmeier A."/>
            <person name="Kalinowski J."/>
            <person name="Ruckert C."/>
        </authorList>
    </citation>
    <scope>NUCLEOTIDE SEQUENCE</scope>
    <source>
        <strain evidence="3">JCM 4335</strain>
    </source>
</reference>
<dbReference type="PROSITE" id="PS00018">
    <property type="entry name" value="EF_HAND_1"/>
    <property type="match status" value="1"/>
</dbReference>
<evidence type="ECO:0000256" key="1">
    <source>
        <dbReference type="SAM" id="MobiDB-lite"/>
    </source>
</evidence>
<proteinExistence type="predicted"/>
<dbReference type="Pfam" id="PF13499">
    <property type="entry name" value="EF-hand_7"/>
    <property type="match status" value="1"/>
</dbReference>
<feature type="region of interest" description="Disordered" evidence="1">
    <location>
        <begin position="1"/>
        <end position="87"/>
    </location>
</feature>
<dbReference type="PROSITE" id="PS50222">
    <property type="entry name" value="EF_HAND_2"/>
    <property type="match status" value="1"/>
</dbReference>
<dbReference type="Gene3D" id="1.10.238.10">
    <property type="entry name" value="EF-hand"/>
    <property type="match status" value="1"/>
</dbReference>
<dbReference type="InterPro" id="IPR002048">
    <property type="entry name" value="EF_hand_dom"/>
</dbReference>
<accession>A0A918B019</accession>
<feature type="domain" description="EF-hand" evidence="2">
    <location>
        <begin position="83"/>
        <end position="118"/>
    </location>
</feature>
<keyword evidence="4" id="KW-1185">Reference proteome</keyword>
<dbReference type="SUPFAM" id="SSF47473">
    <property type="entry name" value="EF-hand"/>
    <property type="match status" value="1"/>
</dbReference>
<dbReference type="GO" id="GO:0005509">
    <property type="term" value="F:calcium ion binding"/>
    <property type="evidence" value="ECO:0007669"/>
    <property type="project" value="InterPro"/>
</dbReference>